<proteinExistence type="predicted"/>
<protein>
    <recommendedName>
        <fullName evidence="3">Protein FAR1-RELATED SEQUENCE</fullName>
    </recommendedName>
</protein>
<accession>A0A9R1VEB4</accession>
<sequence>MSVETEFKCMLSSDFCIQKDIYLTIVQMIQPIPWKICSFFTQCHWRYGVHFHRYNMPFFGDCWFYFNKHDIFHWFWSIIDGYDSSCVIVTDKEIALMNACEKVFPSAIQILCKLHISQNWDTLINSLTLATYLRNYAKLESKATYHLGIKQVLDYLNQVWLDKYKENFVSAWTKQVLNIHNDTNNRVERQHAKLKKFLQTHHANLDKFLNRIVKVGASQHTKIKYILETNQTKLMCRYNIPHFNELERPDAHQITKDDCCCQLRHSCGLPFTHEIAIYSHANLAIPLSSIDKFWRNIDLINVNITDDANFGFEEGMEFLNEWKCSYAIKLWDIFSPSTTIVVDSDQSFYTSNPPMNEIPHQFHPYVWNITDVEGDGNCGFQSTTVALGFSEHDWLQISHSLNYSGLGFAVLEYWLVMPDTAILIANRYGVIVVYLSKQGSSTWFLH</sequence>
<dbReference type="PANTHER" id="PTHR31569:SF4">
    <property type="entry name" value="SWIM-TYPE DOMAIN-CONTAINING PROTEIN"/>
    <property type="match status" value="1"/>
</dbReference>
<gene>
    <name evidence="1" type="ORF">LSAT_V11C500281140</name>
</gene>
<evidence type="ECO:0000313" key="2">
    <source>
        <dbReference type="Proteomes" id="UP000235145"/>
    </source>
</evidence>
<organism evidence="1 2">
    <name type="scientific">Lactuca sativa</name>
    <name type="common">Garden lettuce</name>
    <dbReference type="NCBI Taxonomy" id="4236"/>
    <lineage>
        <taxon>Eukaryota</taxon>
        <taxon>Viridiplantae</taxon>
        <taxon>Streptophyta</taxon>
        <taxon>Embryophyta</taxon>
        <taxon>Tracheophyta</taxon>
        <taxon>Spermatophyta</taxon>
        <taxon>Magnoliopsida</taxon>
        <taxon>eudicotyledons</taxon>
        <taxon>Gunneridae</taxon>
        <taxon>Pentapetalae</taxon>
        <taxon>asterids</taxon>
        <taxon>campanulids</taxon>
        <taxon>Asterales</taxon>
        <taxon>Asteraceae</taxon>
        <taxon>Cichorioideae</taxon>
        <taxon>Cichorieae</taxon>
        <taxon>Lactucinae</taxon>
        <taxon>Lactuca</taxon>
    </lineage>
</organism>
<dbReference type="EMBL" id="NBSK02000005">
    <property type="protein sequence ID" value="KAJ0203183.1"/>
    <property type="molecule type" value="Genomic_DNA"/>
</dbReference>
<evidence type="ECO:0008006" key="3">
    <source>
        <dbReference type="Google" id="ProtNLM"/>
    </source>
</evidence>
<dbReference type="InterPro" id="IPR052579">
    <property type="entry name" value="Zinc_finger_SWIM"/>
</dbReference>
<name>A0A9R1VEB4_LACSA</name>
<comment type="caution">
    <text evidence="1">The sequence shown here is derived from an EMBL/GenBank/DDBJ whole genome shotgun (WGS) entry which is preliminary data.</text>
</comment>
<keyword evidence="2" id="KW-1185">Reference proteome</keyword>
<evidence type="ECO:0000313" key="1">
    <source>
        <dbReference type="EMBL" id="KAJ0203183.1"/>
    </source>
</evidence>
<reference evidence="1 2" key="1">
    <citation type="journal article" date="2017" name="Nat. Commun.">
        <title>Genome assembly with in vitro proximity ligation data and whole-genome triplication in lettuce.</title>
        <authorList>
            <person name="Reyes-Chin-Wo S."/>
            <person name="Wang Z."/>
            <person name="Yang X."/>
            <person name="Kozik A."/>
            <person name="Arikit S."/>
            <person name="Song C."/>
            <person name="Xia L."/>
            <person name="Froenicke L."/>
            <person name="Lavelle D.O."/>
            <person name="Truco M.J."/>
            <person name="Xia R."/>
            <person name="Zhu S."/>
            <person name="Xu C."/>
            <person name="Xu H."/>
            <person name="Xu X."/>
            <person name="Cox K."/>
            <person name="Korf I."/>
            <person name="Meyers B.C."/>
            <person name="Michelmore R.W."/>
        </authorList>
    </citation>
    <scope>NUCLEOTIDE SEQUENCE [LARGE SCALE GENOMIC DNA]</scope>
    <source>
        <strain evidence="2">cv. Salinas</strain>
        <tissue evidence="1">Seedlings</tissue>
    </source>
</reference>
<dbReference type="AlphaFoldDB" id="A0A9R1VEB4"/>
<dbReference type="PANTHER" id="PTHR31569">
    <property type="entry name" value="SWIM-TYPE DOMAIN-CONTAINING PROTEIN"/>
    <property type="match status" value="1"/>
</dbReference>
<dbReference type="Proteomes" id="UP000235145">
    <property type="component" value="Unassembled WGS sequence"/>
</dbReference>